<dbReference type="EMBL" id="SDOV01000006">
    <property type="protein sequence ID" value="KAH7640117.1"/>
    <property type="molecule type" value="Genomic_DNA"/>
</dbReference>
<dbReference type="Proteomes" id="UP000828236">
    <property type="component" value="Unassembled WGS sequence"/>
</dbReference>
<reference evidence="2" key="2">
    <citation type="journal article" date="2021" name="World Allergy Organ. J.">
        <title>Chromosome-level assembly of Dermatophagoides farinae genome and transcriptome reveals two novel allergens Der f 37 and Der f 39.</title>
        <authorList>
            <person name="Chen J."/>
            <person name="Cai Z."/>
            <person name="Fan D."/>
            <person name="Hu J."/>
            <person name="Hou Y."/>
            <person name="He Y."/>
            <person name="Zhang Z."/>
            <person name="Zhao Z."/>
            <person name="Gao P."/>
            <person name="Hu W."/>
            <person name="Sun J."/>
            <person name="Li J."/>
            <person name="Ji K."/>
        </authorList>
    </citation>
    <scope>NUCLEOTIDE SEQUENCE</scope>
    <source>
        <strain evidence="2">JKM2019</strain>
    </source>
</reference>
<dbReference type="PANTHER" id="PTHR47331">
    <property type="entry name" value="PHD-TYPE DOMAIN-CONTAINING PROTEIN"/>
    <property type="match status" value="1"/>
</dbReference>
<dbReference type="InterPro" id="IPR012337">
    <property type="entry name" value="RNaseH-like_sf"/>
</dbReference>
<proteinExistence type="predicted"/>
<dbReference type="Pfam" id="PF18701">
    <property type="entry name" value="DUF5641"/>
    <property type="match status" value="1"/>
</dbReference>
<dbReference type="Gene3D" id="3.30.420.10">
    <property type="entry name" value="Ribonuclease H-like superfamily/Ribonuclease H"/>
    <property type="match status" value="1"/>
</dbReference>
<accession>A0A9D4SFH6</accession>
<dbReference type="InterPro" id="IPR040676">
    <property type="entry name" value="DUF5641"/>
</dbReference>
<dbReference type="InterPro" id="IPR036397">
    <property type="entry name" value="RNaseH_sf"/>
</dbReference>
<protein>
    <recommendedName>
        <fullName evidence="1">DUF5641 domain-containing protein</fullName>
    </recommendedName>
</protein>
<evidence type="ECO:0000313" key="2">
    <source>
        <dbReference type="EMBL" id="KAH7640117.1"/>
    </source>
</evidence>
<dbReference type="AlphaFoldDB" id="A0A9D4SFH6"/>
<name>A0A9D4SFH6_DERFA</name>
<gene>
    <name evidence="2" type="ORF">HUG17_10597</name>
</gene>
<comment type="caution">
    <text evidence="2">The sequence shown here is derived from an EMBL/GenBank/DDBJ whole genome shotgun (WGS) entry which is preliminary data.</text>
</comment>
<sequence length="322" mass="37208">MILSRDEHGSVAYSLANVRMKYFVPRARQMLIKIKNRCQKCRQMTTKPLKVFWGNPPGERVNRSYPFENIGLCDAFMIFASLHRTPSVVYSDNGTNLKRLGNMLNEAFMVLKQKFQWRFITPAAPFRGGFYEALIKSMKRGFYSIVWRKEVKSNDVRIILYRIQALMNARPLVNNESHILTPNHLVYGHNTRETMVPPRKGVTPGNLVRYWRGTQRLVNAAWKTYKDVYLKGLRTYHQNNRHYEQVRVGDHVLVVDERLPVSLWKVGRVVDRIADKRGVVRTYKVEVDGRELERPAQKIAPLESSFEDGGGNGANANASCHL</sequence>
<dbReference type="SUPFAM" id="SSF53098">
    <property type="entry name" value="Ribonuclease H-like"/>
    <property type="match status" value="1"/>
</dbReference>
<evidence type="ECO:0000259" key="1">
    <source>
        <dbReference type="Pfam" id="PF18701"/>
    </source>
</evidence>
<dbReference type="GO" id="GO:0003676">
    <property type="term" value="F:nucleic acid binding"/>
    <property type="evidence" value="ECO:0007669"/>
    <property type="project" value="InterPro"/>
</dbReference>
<reference evidence="2" key="1">
    <citation type="submission" date="2020-06" db="EMBL/GenBank/DDBJ databases">
        <authorList>
            <person name="Ji K."/>
            <person name="Li J."/>
        </authorList>
    </citation>
    <scope>NUCLEOTIDE SEQUENCE</scope>
    <source>
        <strain evidence="2">JKM2019</strain>
        <tissue evidence="2">Whole body</tissue>
    </source>
</reference>
<organism evidence="2">
    <name type="scientific">Dermatophagoides farinae</name>
    <name type="common">American house dust mite</name>
    <dbReference type="NCBI Taxonomy" id="6954"/>
    <lineage>
        <taxon>Eukaryota</taxon>
        <taxon>Metazoa</taxon>
        <taxon>Ecdysozoa</taxon>
        <taxon>Arthropoda</taxon>
        <taxon>Chelicerata</taxon>
        <taxon>Arachnida</taxon>
        <taxon>Acari</taxon>
        <taxon>Acariformes</taxon>
        <taxon>Sarcoptiformes</taxon>
        <taxon>Astigmata</taxon>
        <taxon>Psoroptidia</taxon>
        <taxon>Analgoidea</taxon>
        <taxon>Pyroglyphidae</taxon>
        <taxon>Dermatophagoidinae</taxon>
        <taxon>Dermatophagoides</taxon>
    </lineage>
</organism>
<feature type="domain" description="DUF5641" evidence="1">
    <location>
        <begin position="211"/>
        <end position="302"/>
    </location>
</feature>